<dbReference type="EMBL" id="JASSZA010000008">
    <property type="protein sequence ID" value="KAK2105047.1"/>
    <property type="molecule type" value="Genomic_DNA"/>
</dbReference>
<reference evidence="2 3" key="1">
    <citation type="submission" date="2023-05" db="EMBL/GenBank/DDBJ databases">
        <title>B98-5 Cell Line De Novo Hybrid Assembly: An Optical Mapping Approach.</title>
        <authorList>
            <person name="Kananen K."/>
            <person name="Auerbach J.A."/>
            <person name="Kautto E."/>
            <person name="Blachly J.S."/>
        </authorList>
    </citation>
    <scope>NUCLEOTIDE SEQUENCE [LARGE SCALE GENOMIC DNA]</scope>
    <source>
        <strain evidence="2">B95-8</strain>
        <tissue evidence="2">Cell line</tissue>
    </source>
</reference>
<accession>A0ABQ9V6P1</accession>
<evidence type="ECO:0000313" key="3">
    <source>
        <dbReference type="Proteomes" id="UP001266305"/>
    </source>
</evidence>
<feature type="compositionally biased region" description="Basic and acidic residues" evidence="1">
    <location>
        <begin position="1"/>
        <end position="14"/>
    </location>
</feature>
<feature type="compositionally biased region" description="Basic and acidic residues" evidence="1">
    <location>
        <begin position="39"/>
        <end position="71"/>
    </location>
</feature>
<organism evidence="2 3">
    <name type="scientific">Saguinus oedipus</name>
    <name type="common">Cotton-top tamarin</name>
    <name type="synonym">Oedipomidas oedipus</name>
    <dbReference type="NCBI Taxonomy" id="9490"/>
    <lineage>
        <taxon>Eukaryota</taxon>
        <taxon>Metazoa</taxon>
        <taxon>Chordata</taxon>
        <taxon>Craniata</taxon>
        <taxon>Vertebrata</taxon>
        <taxon>Euteleostomi</taxon>
        <taxon>Mammalia</taxon>
        <taxon>Eutheria</taxon>
        <taxon>Euarchontoglires</taxon>
        <taxon>Primates</taxon>
        <taxon>Haplorrhini</taxon>
        <taxon>Platyrrhini</taxon>
        <taxon>Cebidae</taxon>
        <taxon>Callitrichinae</taxon>
        <taxon>Saguinus</taxon>
    </lineage>
</organism>
<protein>
    <submittedName>
        <fullName evidence="2">Uncharacterized protein</fullName>
    </submittedName>
</protein>
<comment type="caution">
    <text evidence="2">The sequence shown here is derived from an EMBL/GenBank/DDBJ whole genome shotgun (WGS) entry which is preliminary data.</text>
</comment>
<evidence type="ECO:0000256" key="1">
    <source>
        <dbReference type="SAM" id="MobiDB-lite"/>
    </source>
</evidence>
<gene>
    <name evidence="2" type="ORF">P7K49_018903</name>
</gene>
<proteinExistence type="predicted"/>
<feature type="non-terminal residue" evidence="2">
    <location>
        <position position="1"/>
    </location>
</feature>
<feature type="region of interest" description="Disordered" evidence="1">
    <location>
        <begin position="1"/>
        <end position="71"/>
    </location>
</feature>
<dbReference type="Proteomes" id="UP001266305">
    <property type="component" value="Unassembled WGS sequence"/>
</dbReference>
<evidence type="ECO:0000313" key="2">
    <source>
        <dbReference type="EMBL" id="KAK2105047.1"/>
    </source>
</evidence>
<keyword evidence="3" id="KW-1185">Reference proteome</keyword>
<name>A0ABQ9V6P1_SAGOE</name>
<sequence>GESILKGEKEKSETPESSGETCSPPETMPEQDLMSFDTDSEKGASQEHKYPDLSRERKLSSTKEKLTQNCR</sequence>